<sequence>MRAADCHTSRHHIEWHHLEKLYFRETILLPNEPHCLPKKVVSIGWSVLSKSQTYVALSTAADGRFFLTVEHQRLLFFQSKPELFTFVKEKLDYLVTSRPTAVNIQLAAEACIKLTSQLVEDNSVETRAALTAVVQHLEATLVNDVSDNLAIGEHGAKDILSKKPNETDKVRILTHCNTGSLATAGYGTALGVIRSLFKMDRLDHVYCTETRPYNQGSRLTAFELVYEKIPATLICDSMVAAAIRQFKIDAIIVGADRVAKNGDTANKIGTFQLANLAKNFEIPFYVAAPFSSIDFQLPSGDSIPIEERPHEEMTHTGPIRTAAAGINCWNPSFDVTPASLITGGIVTEKGVFQPHQLVQQ</sequence>
<protein>
    <submittedName>
        <fullName evidence="10">EOG090X08IP</fullName>
    </submittedName>
</protein>
<dbReference type="NCBIfam" id="TIGR00524">
    <property type="entry name" value="eIF-2B_rel"/>
    <property type="match status" value="1"/>
</dbReference>
<dbReference type="Pfam" id="PF01008">
    <property type="entry name" value="IF-2B"/>
    <property type="match status" value="1"/>
</dbReference>
<organism evidence="10">
    <name type="scientific">Eubosmina coregoni</name>
    <dbReference type="NCBI Taxonomy" id="186181"/>
    <lineage>
        <taxon>Eukaryota</taxon>
        <taxon>Metazoa</taxon>
        <taxon>Ecdysozoa</taxon>
        <taxon>Arthropoda</taxon>
        <taxon>Crustacea</taxon>
        <taxon>Branchiopoda</taxon>
        <taxon>Diplostraca</taxon>
        <taxon>Cladocera</taxon>
        <taxon>Anomopoda</taxon>
        <taxon>Bosminidae</taxon>
        <taxon>Eubosmina</taxon>
    </lineage>
</organism>
<dbReference type="InterPro" id="IPR027363">
    <property type="entry name" value="M1Pi_N"/>
</dbReference>
<dbReference type="FunFam" id="3.40.50.10470:FF:000003">
    <property type="entry name" value="Methylthioribose-1-phosphate isomerase"/>
    <property type="match status" value="1"/>
</dbReference>
<dbReference type="NCBIfam" id="TIGR00512">
    <property type="entry name" value="salvage_mtnA"/>
    <property type="match status" value="1"/>
</dbReference>
<evidence type="ECO:0000256" key="1">
    <source>
        <dbReference type="ARBA" id="ARBA00004123"/>
    </source>
</evidence>
<proteinExistence type="evidence at transcript level"/>
<dbReference type="PANTHER" id="PTHR43475:SF1">
    <property type="entry name" value="METHYLTHIORIBOSE-1-PHOSPHATE ISOMERASE"/>
    <property type="match status" value="1"/>
</dbReference>
<keyword evidence="7" id="KW-0413">Isomerase</keyword>
<dbReference type="InterPro" id="IPR000649">
    <property type="entry name" value="IF-2B-related"/>
</dbReference>
<evidence type="ECO:0000313" key="10">
    <source>
        <dbReference type="EMBL" id="SVE69879.1"/>
    </source>
</evidence>
<comment type="subcellular location">
    <subcellularLocation>
        <location evidence="2">Cytoplasm</location>
    </subcellularLocation>
    <subcellularLocation>
        <location evidence="1">Nucleus</location>
    </subcellularLocation>
</comment>
<dbReference type="Gene3D" id="3.40.50.10470">
    <property type="entry name" value="Translation initiation factor eif-2b, domain 2"/>
    <property type="match status" value="1"/>
</dbReference>
<dbReference type="InterPro" id="IPR011559">
    <property type="entry name" value="Initiation_fac_2B_a/b/d"/>
</dbReference>
<keyword evidence="5" id="KW-0028">Amino-acid biosynthesis</keyword>
<dbReference type="Gene3D" id="1.20.120.420">
    <property type="entry name" value="translation initiation factor eif-2b, domain 1"/>
    <property type="match status" value="1"/>
</dbReference>
<evidence type="ECO:0000256" key="3">
    <source>
        <dbReference type="ARBA" id="ARBA00007251"/>
    </source>
</evidence>
<evidence type="ECO:0000256" key="7">
    <source>
        <dbReference type="ARBA" id="ARBA00023235"/>
    </source>
</evidence>
<gene>
    <name evidence="10" type="primary">EOG090X08IP</name>
</gene>
<evidence type="ECO:0000256" key="5">
    <source>
        <dbReference type="ARBA" id="ARBA00022605"/>
    </source>
</evidence>
<dbReference type="InterPro" id="IPR037171">
    <property type="entry name" value="NagB/RpiA_transferase-like"/>
</dbReference>
<dbReference type="PANTHER" id="PTHR43475">
    <property type="entry name" value="METHYLTHIORIBOSE-1-PHOSPHATE ISOMERASE"/>
    <property type="match status" value="1"/>
</dbReference>
<accession>A0A4Y7LR92</accession>
<dbReference type="GO" id="GO:0046523">
    <property type="term" value="F:S-methyl-5-thioribose-1-phosphate isomerase activity"/>
    <property type="evidence" value="ECO:0007669"/>
    <property type="project" value="TreeGrafter"/>
</dbReference>
<dbReference type="AlphaFoldDB" id="A0A4Y7LR92"/>
<evidence type="ECO:0000256" key="8">
    <source>
        <dbReference type="ARBA" id="ARBA00023242"/>
    </source>
</evidence>
<dbReference type="GO" id="GO:0005634">
    <property type="term" value="C:nucleus"/>
    <property type="evidence" value="ECO:0007669"/>
    <property type="project" value="UniProtKB-SubCell"/>
</dbReference>
<evidence type="ECO:0000256" key="6">
    <source>
        <dbReference type="ARBA" id="ARBA00023167"/>
    </source>
</evidence>
<evidence type="ECO:0000256" key="9">
    <source>
        <dbReference type="RuleBase" id="RU003814"/>
    </source>
</evidence>
<evidence type="ECO:0000256" key="2">
    <source>
        <dbReference type="ARBA" id="ARBA00004496"/>
    </source>
</evidence>
<dbReference type="SUPFAM" id="SSF100950">
    <property type="entry name" value="NagB/RpiA/CoA transferase-like"/>
    <property type="match status" value="1"/>
</dbReference>
<keyword evidence="4" id="KW-0963">Cytoplasm</keyword>
<name>A0A4Y7LR92_9CRUS</name>
<comment type="similarity">
    <text evidence="3 9">Belongs to the eIF-2B alpha/beta/delta subunits family.</text>
</comment>
<dbReference type="GO" id="GO:0005737">
    <property type="term" value="C:cytoplasm"/>
    <property type="evidence" value="ECO:0007669"/>
    <property type="project" value="UniProtKB-SubCell"/>
</dbReference>
<dbReference type="EMBL" id="LR000260">
    <property type="protein sequence ID" value="SVE69879.1"/>
    <property type="molecule type" value="mRNA"/>
</dbReference>
<dbReference type="FunFam" id="1.20.120.420:FF:000003">
    <property type="entry name" value="Methylthioribose-1-phosphate isomerase"/>
    <property type="match status" value="1"/>
</dbReference>
<dbReference type="InterPro" id="IPR005251">
    <property type="entry name" value="IF-M1Pi"/>
</dbReference>
<keyword evidence="8" id="KW-0539">Nucleus</keyword>
<dbReference type="NCBIfam" id="NF004326">
    <property type="entry name" value="PRK05720.1"/>
    <property type="match status" value="1"/>
</dbReference>
<dbReference type="GO" id="GO:0019509">
    <property type="term" value="P:L-methionine salvage from methylthioadenosine"/>
    <property type="evidence" value="ECO:0007669"/>
    <property type="project" value="TreeGrafter"/>
</dbReference>
<reference evidence="10" key="1">
    <citation type="submission" date="2018-08" db="EMBL/GenBank/DDBJ databases">
        <authorList>
            <person name="Cornetti L."/>
        </authorList>
    </citation>
    <scope>NUCLEOTIDE SEQUENCE</scope>
    <source>
        <strain evidence="10">FI-BAL1-1</strain>
    </source>
</reference>
<dbReference type="InterPro" id="IPR042529">
    <property type="entry name" value="IF_2B-like_C"/>
</dbReference>
<evidence type="ECO:0000256" key="4">
    <source>
        <dbReference type="ARBA" id="ARBA00022490"/>
    </source>
</evidence>
<keyword evidence="6" id="KW-0486">Methionine biosynthesis</keyword>